<sequence>MLPICRASVGTFGDRAMNRRLVLLSSLTAVSLAAAGPLSLLPARAGEPQSANVRAAMRKLWEDHITYTRNYIISALAGLQDTDEVAKRLLQNQDEIGDAVKPYYGDAAGKKLAALLKDHINIATKVVEAAKSGSKDKLSAAQDKWSANADDIAVFLGKANPNWPEKDLRHMLHKHLELTTGEVVGRLNKDWAADIKSYDEGHDHMLKFADMLTDGIAKQFPDKFNG</sequence>
<evidence type="ECO:0008006" key="3">
    <source>
        <dbReference type="Google" id="ProtNLM"/>
    </source>
</evidence>
<name>A0ABU5ATL9_9HYPH</name>
<keyword evidence="2" id="KW-1185">Reference proteome</keyword>
<proteinExistence type="predicted"/>
<organism evidence="1 2">
    <name type="scientific">Mesorhizobium abyssinicae</name>
    <dbReference type="NCBI Taxonomy" id="1209958"/>
    <lineage>
        <taxon>Bacteria</taxon>
        <taxon>Pseudomonadati</taxon>
        <taxon>Pseudomonadota</taxon>
        <taxon>Alphaproteobacteria</taxon>
        <taxon>Hyphomicrobiales</taxon>
        <taxon>Phyllobacteriaceae</taxon>
        <taxon>Mesorhizobium</taxon>
    </lineage>
</organism>
<protein>
    <recommendedName>
        <fullName evidence="3">Glycosyltransferase</fullName>
    </recommendedName>
</protein>
<accession>A0ABU5ATL9</accession>
<dbReference type="RefSeq" id="WP_320321465.1">
    <property type="nucleotide sequence ID" value="NZ_JAVIIP010000014.1"/>
</dbReference>
<gene>
    <name evidence="1" type="ORF">RFM23_23335</name>
</gene>
<comment type="caution">
    <text evidence="1">The sequence shown here is derived from an EMBL/GenBank/DDBJ whole genome shotgun (WGS) entry which is preliminary data.</text>
</comment>
<reference evidence="1 2" key="1">
    <citation type="submission" date="2023-08" db="EMBL/GenBank/DDBJ databases">
        <title>Implementing the SeqCode for naming new Mesorhizobium species isolated from Vachellia karroo root nodules.</title>
        <authorList>
            <person name="Van Lill M."/>
        </authorList>
    </citation>
    <scope>NUCLEOTIDE SEQUENCE [LARGE SCALE GENOMIC DNA]</scope>
    <source>
        <strain evidence="1 2">VK4B</strain>
    </source>
</reference>
<evidence type="ECO:0000313" key="2">
    <source>
        <dbReference type="Proteomes" id="UP001276564"/>
    </source>
</evidence>
<dbReference type="EMBL" id="JAVIIP010000014">
    <property type="protein sequence ID" value="MDX8540561.1"/>
    <property type="molecule type" value="Genomic_DNA"/>
</dbReference>
<evidence type="ECO:0000313" key="1">
    <source>
        <dbReference type="EMBL" id="MDX8540561.1"/>
    </source>
</evidence>
<dbReference type="Proteomes" id="UP001276564">
    <property type="component" value="Unassembled WGS sequence"/>
</dbReference>